<sequence length="202" mass="23027">MVSLSFTRSPAIFLSCNSVGALSKWLSCNGQLPTRIIVYRDGVGDGQLKLVVDYEVPQLLVVLDECCGSFSSRPKLSVIIVKKRCPCRFFTEAYRSLQNPPLGTVVDTEATRPEWYDFFLISQVARQVTVNPTYYNVIYDDSGLKPDHMQRLTYKMCHLYYNWPGLIRVPAPCQYASKLTFLVGQSIHHEPSLELVDKLFYL</sequence>
<dbReference type="InterPro" id="IPR036397">
    <property type="entry name" value="RNaseH_sf"/>
</dbReference>
<dbReference type="InterPro" id="IPR012337">
    <property type="entry name" value="RNaseH-like_sf"/>
</dbReference>
<dbReference type="PROSITE" id="PS50822">
    <property type="entry name" value="PIWI"/>
    <property type="match status" value="1"/>
</dbReference>
<dbReference type="Pfam" id="PF02171">
    <property type="entry name" value="Piwi"/>
    <property type="match status" value="1"/>
</dbReference>
<reference evidence="2" key="1">
    <citation type="submission" date="2025-08" db="UniProtKB">
        <authorList>
            <consortium name="Ensembl"/>
        </authorList>
    </citation>
    <scope>IDENTIFICATION</scope>
</reference>
<dbReference type="Ensembl" id="ENSVKKT00000014134.1">
    <property type="protein sequence ID" value="ENSVKKP00000013803.1"/>
    <property type="gene ID" value="ENSVKKG00000009501.1"/>
</dbReference>
<organism evidence="2 3">
    <name type="scientific">Varanus komodoensis</name>
    <name type="common">Komodo dragon</name>
    <dbReference type="NCBI Taxonomy" id="61221"/>
    <lineage>
        <taxon>Eukaryota</taxon>
        <taxon>Metazoa</taxon>
        <taxon>Chordata</taxon>
        <taxon>Craniata</taxon>
        <taxon>Vertebrata</taxon>
        <taxon>Euteleostomi</taxon>
        <taxon>Lepidosauria</taxon>
        <taxon>Squamata</taxon>
        <taxon>Bifurcata</taxon>
        <taxon>Unidentata</taxon>
        <taxon>Episquamata</taxon>
        <taxon>Toxicofera</taxon>
        <taxon>Anguimorpha</taxon>
        <taxon>Paleoanguimorpha</taxon>
        <taxon>Varanoidea</taxon>
        <taxon>Varanidae</taxon>
        <taxon>Varanus</taxon>
    </lineage>
</organism>
<reference evidence="2" key="2">
    <citation type="submission" date="2025-09" db="UniProtKB">
        <authorList>
            <consortium name="Ensembl"/>
        </authorList>
    </citation>
    <scope>IDENTIFICATION</scope>
</reference>
<dbReference type="PANTHER" id="PTHR22891">
    <property type="entry name" value="EUKARYOTIC TRANSLATION INITIATION FACTOR 2C"/>
    <property type="match status" value="1"/>
</dbReference>
<dbReference type="SUPFAM" id="SSF53098">
    <property type="entry name" value="Ribonuclease H-like"/>
    <property type="match status" value="1"/>
</dbReference>
<proteinExistence type="predicted"/>
<dbReference type="SMART" id="SM00950">
    <property type="entry name" value="Piwi"/>
    <property type="match status" value="1"/>
</dbReference>
<accession>A0A8D2Q089</accession>
<dbReference type="AlphaFoldDB" id="A0A8D2Q089"/>
<protein>
    <submittedName>
        <fullName evidence="2">Piwi like RNA-mediated gene silencing 4</fullName>
    </submittedName>
</protein>
<dbReference type="FunFam" id="3.30.420.10:FF:000014">
    <property type="entry name" value="Piwi-like RNA-mediated gene silencing 1"/>
    <property type="match status" value="1"/>
</dbReference>
<feature type="domain" description="Piwi" evidence="1">
    <location>
        <begin position="21"/>
        <end position="188"/>
    </location>
</feature>
<name>A0A8D2Q089_VARKO</name>
<dbReference type="Gene3D" id="3.30.420.10">
    <property type="entry name" value="Ribonuclease H-like superfamily/Ribonuclease H"/>
    <property type="match status" value="1"/>
</dbReference>
<dbReference type="GO" id="GO:0003676">
    <property type="term" value="F:nucleic acid binding"/>
    <property type="evidence" value="ECO:0007669"/>
    <property type="project" value="InterPro"/>
</dbReference>
<keyword evidence="3" id="KW-1185">Reference proteome</keyword>
<dbReference type="InterPro" id="IPR003165">
    <property type="entry name" value="Piwi"/>
</dbReference>
<evidence type="ECO:0000313" key="3">
    <source>
        <dbReference type="Proteomes" id="UP000694545"/>
    </source>
</evidence>
<evidence type="ECO:0000259" key="1">
    <source>
        <dbReference type="PROSITE" id="PS50822"/>
    </source>
</evidence>
<evidence type="ECO:0000313" key="2">
    <source>
        <dbReference type="Ensembl" id="ENSVKKP00000013803.1"/>
    </source>
</evidence>
<dbReference type="Proteomes" id="UP000694545">
    <property type="component" value="Unplaced"/>
</dbReference>